<reference evidence="9" key="1">
    <citation type="submission" date="2020-07" db="EMBL/GenBank/DDBJ databases">
        <title>Draft Genome Sequence of a Deep-Sea Yeast, Naganishia (Cryptococcus) liquefaciens strain N6.</title>
        <authorList>
            <person name="Han Y.W."/>
            <person name="Kajitani R."/>
            <person name="Morimoto H."/>
            <person name="Parhat M."/>
            <person name="Tsubouchi H."/>
            <person name="Bakenova O."/>
            <person name="Ogata M."/>
            <person name="Argunhan B."/>
            <person name="Aoki R."/>
            <person name="Kajiwara S."/>
            <person name="Itoh T."/>
            <person name="Iwasaki H."/>
        </authorList>
    </citation>
    <scope>NUCLEOTIDE SEQUENCE</scope>
    <source>
        <strain evidence="9">N6</strain>
    </source>
</reference>
<name>A0A8H3YG65_9TREE</name>
<feature type="domain" description="Ribosomal RNA methyltransferase FtsJ" evidence="8">
    <location>
        <begin position="42"/>
        <end position="271"/>
    </location>
</feature>
<proteinExistence type="inferred from homology"/>
<dbReference type="GO" id="GO:0008650">
    <property type="term" value="F:rRNA (uridine-2'-O-)-methyltransferase activity"/>
    <property type="evidence" value="ECO:0007669"/>
    <property type="project" value="TreeGrafter"/>
</dbReference>
<dbReference type="GO" id="GO:0005739">
    <property type="term" value="C:mitochondrion"/>
    <property type="evidence" value="ECO:0007669"/>
    <property type="project" value="TreeGrafter"/>
</dbReference>
<gene>
    <name evidence="9" type="ORF">NliqN6_3324</name>
</gene>
<dbReference type="Gene3D" id="3.40.50.150">
    <property type="entry name" value="Vaccinia Virus protein VP39"/>
    <property type="match status" value="1"/>
</dbReference>
<dbReference type="EMBL" id="BLZA01000019">
    <property type="protein sequence ID" value="GHJ86922.1"/>
    <property type="molecule type" value="Genomic_DNA"/>
</dbReference>
<evidence type="ECO:0000313" key="10">
    <source>
        <dbReference type="Proteomes" id="UP000620104"/>
    </source>
</evidence>
<evidence type="ECO:0000256" key="4">
    <source>
        <dbReference type="ARBA" id="ARBA00022679"/>
    </source>
</evidence>
<dbReference type="InterPro" id="IPR015507">
    <property type="entry name" value="rRNA-MeTfrase_E"/>
</dbReference>
<keyword evidence="5 7" id="KW-0949">S-adenosyl-L-methionine</keyword>
<evidence type="ECO:0000256" key="3">
    <source>
        <dbReference type="ARBA" id="ARBA00022603"/>
    </source>
</evidence>
<keyword evidence="3" id="KW-0489">Methyltransferase</keyword>
<keyword evidence="2" id="KW-0698">rRNA processing</keyword>
<organism evidence="9 10">
    <name type="scientific">Naganishia liquefaciens</name>
    <dbReference type="NCBI Taxonomy" id="104408"/>
    <lineage>
        <taxon>Eukaryota</taxon>
        <taxon>Fungi</taxon>
        <taxon>Dikarya</taxon>
        <taxon>Basidiomycota</taxon>
        <taxon>Agaricomycotina</taxon>
        <taxon>Tremellomycetes</taxon>
        <taxon>Filobasidiales</taxon>
        <taxon>Filobasidiaceae</taxon>
        <taxon>Naganishia</taxon>
    </lineage>
</organism>
<dbReference type="PANTHER" id="PTHR10920">
    <property type="entry name" value="RIBOSOMAL RNA METHYLTRANSFERASE"/>
    <property type="match status" value="1"/>
</dbReference>
<feature type="active site" description="Proton acceptor" evidence="7">
    <location>
        <position position="227"/>
    </location>
</feature>
<dbReference type="HAMAP" id="MF_01547">
    <property type="entry name" value="RNA_methyltr_E"/>
    <property type="match status" value="1"/>
</dbReference>
<sequence length="274" mass="30230">MPRLTTSLLKQSSSSGRWLTRQRDDPFVRARAVAEGNTETLYRSRSSFKLNSLAKKYPCLLPRGGLVLDLGAAPGGWSQVAAPKVGSRGRVVALDLLPILPISKNVTILQGDFLSPSIQEELAAVIAGSTTLRSEQPISQRDAHFSEDTRTSLEPSLQRVDSILSDMMANMSGIRARDIEASLELCETALRFARGRLKTGLTKSHAEDGEGKKVLALRDYKGNMLMKFFQHPLLADFKKTQLEPVFEKVAVEKPKESRSESSEAYFVCLGYRGD</sequence>
<evidence type="ECO:0000259" key="8">
    <source>
        <dbReference type="Pfam" id="PF01728"/>
    </source>
</evidence>
<comment type="similarity">
    <text evidence="1">Belongs to the class I-like SAM-binding methyltransferase superfamily. RNA methyltransferase RlmE family.</text>
</comment>
<evidence type="ECO:0000256" key="7">
    <source>
        <dbReference type="PIRSR" id="PIRSR005461-1"/>
    </source>
</evidence>
<evidence type="ECO:0000256" key="6">
    <source>
        <dbReference type="ARBA" id="ARBA00041184"/>
    </source>
</evidence>
<evidence type="ECO:0000256" key="2">
    <source>
        <dbReference type="ARBA" id="ARBA00022552"/>
    </source>
</evidence>
<dbReference type="Proteomes" id="UP000620104">
    <property type="component" value="Unassembled WGS sequence"/>
</dbReference>
<protein>
    <recommendedName>
        <fullName evidence="6">rRNA methyltransferase 2, mitochondrial</fullName>
    </recommendedName>
</protein>
<dbReference type="CDD" id="cd02440">
    <property type="entry name" value="AdoMet_MTases"/>
    <property type="match status" value="1"/>
</dbReference>
<keyword evidence="4" id="KW-0808">Transferase</keyword>
<dbReference type="Pfam" id="PF01728">
    <property type="entry name" value="FtsJ"/>
    <property type="match status" value="1"/>
</dbReference>
<dbReference type="AlphaFoldDB" id="A0A8H3YG65"/>
<keyword evidence="10" id="KW-1185">Reference proteome</keyword>
<dbReference type="InterPro" id="IPR002877">
    <property type="entry name" value="RNA_MeTrfase_FtsJ_dom"/>
</dbReference>
<dbReference type="OrthoDB" id="20105at2759"/>
<comment type="caution">
    <text evidence="9">The sequence shown here is derived from an EMBL/GenBank/DDBJ whole genome shotgun (WGS) entry which is preliminary data.</text>
</comment>
<dbReference type="PIRSF" id="PIRSF005461">
    <property type="entry name" value="23S_rRNA_mtase"/>
    <property type="match status" value="1"/>
</dbReference>
<accession>A0A8H3YG65</accession>
<evidence type="ECO:0000256" key="1">
    <source>
        <dbReference type="ARBA" id="ARBA00009258"/>
    </source>
</evidence>
<evidence type="ECO:0000256" key="5">
    <source>
        <dbReference type="ARBA" id="ARBA00022691"/>
    </source>
</evidence>
<dbReference type="PANTHER" id="PTHR10920:SF18">
    <property type="entry name" value="RRNA METHYLTRANSFERASE 2, MITOCHONDRIAL"/>
    <property type="match status" value="1"/>
</dbReference>
<dbReference type="InterPro" id="IPR029063">
    <property type="entry name" value="SAM-dependent_MTases_sf"/>
</dbReference>
<evidence type="ECO:0000313" key="9">
    <source>
        <dbReference type="EMBL" id="GHJ86922.1"/>
    </source>
</evidence>
<dbReference type="SUPFAM" id="SSF53335">
    <property type="entry name" value="S-adenosyl-L-methionine-dependent methyltransferases"/>
    <property type="match status" value="1"/>
</dbReference>
<dbReference type="InterPro" id="IPR050082">
    <property type="entry name" value="RNA_methyltr_RlmE"/>
</dbReference>